<dbReference type="InterPro" id="IPR020479">
    <property type="entry name" value="HD_metazoa"/>
</dbReference>
<evidence type="ECO:0000256" key="1">
    <source>
        <dbReference type="ARBA" id="ARBA00004123"/>
    </source>
</evidence>
<dbReference type="AlphaFoldDB" id="A0A444UHY9"/>
<feature type="domain" description="Homeobox" evidence="11">
    <location>
        <begin position="225"/>
        <end position="285"/>
    </location>
</feature>
<evidence type="ECO:0000313" key="12">
    <source>
        <dbReference type="EMBL" id="RXM34783.1"/>
    </source>
</evidence>
<evidence type="ECO:0000256" key="8">
    <source>
        <dbReference type="PROSITE-ProRule" id="PRU00108"/>
    </source>
</evidence>
<dbReference type="GO" id="GO:0005634">
    <property type="term" value="C:nucleus"/>
    <property type="evidence" value="ECO:0007669"/>
    <property type="project" value="UniProtKB-SubCell"/>
</dbReference>
<dbReference type="GO" id="GO:0000978">
    <property type="term" value="F:RNA polymerase II cis-regulatory region sequence-specific DNA binding"/>
    <property type="evidence" value="ECO:0007669"/>
    <property type="project" value="TreeGrafter"/>
</dbReference>
<sequence>MDNPRMNSFLEYTICNRGTSAYSPKNGYPHLDQGIAASFPPCSGTASDSYNNADGRFFVGGSAPAVSASQHQHQNPGYPHHHPHHANIGLPYASTGPAGYGSQTCPNPEYGHQYYLSQEQQDGVYFQTSGYSGTNTGPNLGALAGYCGVPATVTTNQYQPSACAGPDPQQSYLQSPYANVSPTQGGERGLNCQTDQGSSGQTFDWMKVKRNPPKTAKVADYGLNGQQNTIRTNFTTKQLTELEKEFHFNKYLTRARRVEIAATLELNETQVKIWFQNRRMKQKKREKEGLAPRVSRDSPKDLGDNSDLSSSCSPDASPNSASS</sequence>
<feature type="DNA-binding region" description="Homeobox" evidence="8">
    <location>
        <begin position="227"/>
        <end position="286"/>
    </location>
</feature>
<organism evidence="12 13">
    <name type="scientific">Acipenser ruthenus</name>
    <name type="common">Sterlet sturgeon</name>
    <dbReference type="NCBI Taxonomy" id="7906"/>
    <lineage>
        <taxon>Eukaryota</taxon>
        <taxon>Metazoa</taxon>
        <taxon>Chordata</taxon>
        <taxon>Craniata</taxon>
        <taxon>Vertebrata</taxon>
        <taxon>Euteleostomi</taxon>
        <taxon>Actinopterygii</taxon>
        <taxon>Chondrostei</taxon>
        <taxon>Acipenseriformes</taxon>
        <taxon>Acipenseridae</taxon>
        <taxon>Acipenser</taxon>
    </lineage>
</organism>
<dbReference type="PRINTS" id="PR00024">
    <property type="entry name" value="HOMEOBOX"/>
</dbReference>
<evidence type="ECO:0000256" key="2">
    <source>
        <dbReference type="ARBA" id="ARBA00022473"/>
    </source>
</evidence>
<keyword evidence="6" id="KW-0804">Transcription</keyword>
<keyword evidence="13" id="KW-1185">Reference proteome</keyword>
<reference evidence="12 13" key="1">
    <citation type="submission" date="2019-01" db="EMBL/GenBank/DDBJ databases">
        <title>Draft Genome and Complete Hox-Cluster Characterization of the Sterlet Sturgeon (Acipenser ruthenus).</title>
        <authorList>
            <person name="Wei Q."/>
        </authorList>
    </citation>
    <scope>NUCLEOTIDE SEQUENCE [LARGE SCALE GENOMIC DNA]</scope>
    <source>
        <strain evidence="12">WHYD16114868_AA</strain>
        <tissue evidence="12">Blood</tissue>
    </source>
</reference>
<keyword evidence="3" id="KW-0805">Transcription regulation</keyword>
<evidence type="ECO:0000256" key="6">
    <source>
        <dbReference type="ARBA" id="ARBA00023163"/>
    </source>
</evidence>
<keyword evidence="5 8" id="KW-0371">Homeobox</keyword>
<feature type="compositionally biased region" description="Low complexity" evidence="10">
    <location>
        <begin position="305"/>
        <end position="323"/>
    </location>
</feature>
<feature type="compositionally biased region" description="Basic and acidic residues" evidence="10">
    <location>
        <begin position="285"/>
        <end position="303"/>
    </location>
</feature>
<evidence type="ECO:0000259" key="11">
    <source>
        <dbReference type="PROSITE" id="PS50071"/>
    </source>
</evidence>
<dbReference type="InterPro" id="IPR001356">
    <property type="entry name" value="HD"/>
</dbReference>
<proteinExistence type="predicted"/>
<dbReference type="Proteomes" id="UP000289886">
    <property type="component" value="Unassembled WGS sequence"/>
</dbReference>
<protein>
    <submittedName>
        <fullName evidence="12">Homeobox protein Hox-B1</fullName>
    </submittedName>
</protein>
<keyword evidence="7 8" id="KW-0539">Nucleus</keyword>
<keyword evidence="2" id="KW-0217">Developmental protein</keyword>
<feature type="region of interest" description="Disordered" evidence="10">
    <location>
        <begin position="279"/>
        <end position="323"/>
    </location>
</feature>
<dbReference type="InterPro" id="IPR009057">
    <property type="entry name" value="Homeodomain-like_sf"/>
</dbReference>
<comment type="subcellular location">
    <subcellularLocation>
        <location evidence="1 8 9">Nucleus</location>
    </subcellularLocation>
</comment>
<dbReference type="SMART" id="SM00389">
    <property type="entry name" value="HOX"/>
    <property type="match status" value="1"/>
</dbReference>
<dbReference type="FunFam" id="1.10.10.60:FF:000113">
    <property type="entry name" value="homeobox protein Hox-B1"/>
    <property type="match status" value="1"/>
</dbReference>
<dbReference type="GO" id="GO:0000981">
    <property type="term" value="F:DNA-binding transcription factor activity, RNA polymerase II-specific"/>
    <property type="evidence" value="ECO:0007669"/>
    <property type="project" value="InterPro"/>
</dbReference>
<name>A0A444UHY9_ACIRT</name>
<keyword evidence="4 8" id="KW-0238">DNA-binding</keyword>
<dbReference type="PANTHER" id="PTHR45946">
    <property type="entry name" value="HOMEOBOX PROTEIN ROUGH-RELATED"/>
    <property type="match status" value="1"/>
</dbReference>
<evidence type="ECO:0000313" key="13">
    <source>
        <dbReference type="Proteomes" id="UP000289886"/>
    </source>
</evidence>
<evidence type="ECO:0000256" key="3">
    <source>
        <dbReference type="ARBA" id="ARBA00023015"/>
    </source>
</evidence>
<dbReference type="Pfam" id="PF00046">
    <property type="entry name" value="Homeodomain"/>
    <property type="match status" value="1"/>
</dbReference>
<dbReference type="PROSITE" id="PS50071">
    <property type="entry name" value="HOMEOBOX_2"/>
    <property type="match status" value="1"/>
</dbReference>
<dbReference type="InterPro" id="IPR017970">
    <property type="entry name" value="Homeobox_CS"/>
</dbReference>
<dbReference type="PROSITE" id="PS00027">
    <property type="entry name" value="HOMEOBOX_1"/>
    <property type="match status" value="1"/>
</dbReference>
<evidence type="ECO:0000256" key="5">
    <source>
        <dbReference type="ARBA" id="ARBA00023155"/>
    </source>
</evidence>
<comment type="caution">
    <text evidence="12">The sequence shown here is derived from an EMBL/GenBank/DDBJ whole genome shotgun (WGS) entry which is preliminary data.</text>
</comment>
<dbReference type="InterPro" id="IPR046327">
    <property type="entry name" value="HXA1/B1/D1"/>
</dbReference>
<evidence type="ECO:0000256" key="4">
    <source>
        <dbReference type="ARBA" id="ARBA00023125"/>
    </source>
</evidence>
<accession>A0A444UHY9</accession>
<dbReference type="CDD" id="cd00086">
    <property type="entry name" value="homeodomain"/>
    <property type="match status" value="1"/>
</dbReference>
<dbReference type="OrthoDB" id="6159439at2759"/>
<evidence type="ECO:0000256" key="10">
    <source>
        <dbReference type="SAM" id="MobiDB-lite"/>
    </source>
</evidence>
<gene>
    <name evidence="12" type="ORF">EOD39_4560</name>
</gene>
<dbReference type="EMBL" id="SCEB01214540">
    <property type="protein sequence ID" value="RXM34783.1"/>
    <property type="molecule type" value="Genomic_DNA"/>
</dbReference>
<evidence type="ECO:0000256" key="7">
    <source>
        <dbReference type="ARBA" id="ARBA00023242"/>
    </source>
</evidence>
<dbReference type="PANTHER" id="PTHR45946:SF5">
    <property type="entry name" value="HOMEOBOX PROTEIN HOX-B1"/>
    <property type="match status" value="1"/>
</dbReference>
<dbReference type="Gene3D" id="1.10.10.60">
    <property type="entry name" value="Homeodomain-like"/>
    <property type="match status" value="1"/>
</dbReference>
<evidence type="ECO:0000256" key="9">
    <source>
        <dbReference type="RuleBase" id="RU000682"/>
    </source>
</evidence>
<dbReference type="SUPFAM" id="SSF46689">
    <property type="entry name" value="Homeodomain-like"/>
    <property type="match status" value="1"/>
</dbReference>